<dbReference type="InterPro" id="IPR011053">
    <property type="entry name" value="Single_hybrid_motif"/>
</dbReference>
<dbReference type="PANTHER" id="PTHR48095">
    <property type="entry name" value="PYRUVATE CARBOXYLASE SUBUNIT A"/>
    <property type="match status" value="1"/>
</dbReference>
<dbReference type="PROSITE" id="PS00188">
    <property type="entry name" value="BIOTIN"/>
    <property type="match status" value="1"/>
</dbReference>
<dbReference type="Gene3D" id="2.40.50.100">
    <property type="match status" value="1"/>
</dbReference>
<evidence type="ECO:0000256" key="3">
    <source>
        <dbReference type="ARBA" id="ARBA00022741"/>
    </source>
</evidence>
<dbReference type="InterPro" id="IPR000089">
    <property type="entry name" value="Biotin_lipoyl"/>
</dbReference>
<gene>
    <name evidence="8" type="ORF">EDC56_0107</name>
</gene>
<dbReference type="Pfam" id="PF02786">
    <property type="entry name" value="CPSase_L_D2"/>
    <property type="match status" value="1"/>
</dbReference>
<dbReference type="PROSITE" id="PS00867">
    <property type="entry name" value="CPSASE_2"/>
    <property type="match status" value="1"/>
</dbReference>
<proteinExistence type="predicted"/>
<dbReference type="PROSITE" id="PS50979">
    <property type="entry name" value="BC"/>
    <property type="match status" value="1"/>
</dbReference>
<dbReference type="Pfam" id="PF00289">
    <property type="entry name" value="Biotin_carb_N"/>
    <property type="match status" value="1"/>
</dbReference>
<dbReference type="Pfam" id="PF00364">
    <property type="entry name" value="Biotin_lipoyl"/>
    <property type="match status" value="1"/>
</dbReference>
<dbReference type="InterPro" id="IPR051602">
    <property type="entry name" value="ACC_Biotin_Carboxylase"/>
</dbReference>
<keyword evidence="3" id="KW-0547">Nucleotide-binding</keyword>
<dbReference type="CDD" id="cd06850">
    <property type="entry name" value="biotinyl_domain"/>
    <property type="match status" value="1"/>
</dbReference>
<name>A0A3N2DXP8_9GAMM</name>
<dbReference type="GO" id="GO:0005524">
    <property type="term" value="F:ATP binding"/>
    <property type="evidence" value="ECO:0007669"/>
    <property type="project" value="UniProtKB-KW"/>
</dbReference>
<feature type="coiled-coil region" evidence="6">
    <location>
        <begin position="363"/>
        <end position="403"/>
    </location>
</feature>
<feature type="domain" description="Biotin carboxylation" evidence="7">
    <location>
        <begin position="33"/>
        <end position="616"/>
    </location>
</feature>
<dbReference type="Proteomes" id="UP000275394">
    <property type="component" value="Unassembled WGS sequence"/>
</dbReference>
<evidence type="ECO:0000256" key="2">
    <source>
        <dbReference type="ARBA" id="ARBA00022598"/>
    </source>
</evidence>
<dbReference type="GO" id="GO:0016874">
    <property type="term" value="F:ligase activity"/>
    <property type="evidence" value="ECO:0007669"/>
    <property type="project" value="UniProtKB-KW"/>
</dbReference>
<protein>
    <submittedName>
        <fullName evidence="8">Biotin carboxylase C-terminal domain-containing protein</fullName>
    </submittedName>
</protein>
<evidence type="ECO:0000256" key="5">
    <source>
        <dbReference type="ARBA" id="ARBA00023267"/>
    </source>
</evidence>
<dbReference type="InterPro" id="IPR005481">
    <property type="entry name" value="BC-like_N"/>
</dbReference>
<evidence type="ECO:0000256" key="6">
    <source>
        <dbReference type="SAM" id="Coils"/>
    </source>
</evidence>
<dbReference type="AlphaFoldDB" id="A0A3N2DXP8"/>
<dbReference type="InterPro" id="IPR016185">
    <property type="entry name" value="PreATP-grasp_dom_sf"/>
</dbReference>
<dbReference type="Gene3D" id="3.30.470.20">
    <property type="entry name" value="ATP-grasp fold, B domain"/>
    <property type="match status" value="1"/>
</dbReference>
<comment type="cofactor">
    <cofactor evidence="1">
        <name>biotin</name>
        <dbReference type="ChEBI" id="CHEBI:57586"/>
    </cofactor>
</comment>
<dbReference type="Gene3D" id="3.40.50.20">
    <property type="match status" value="1"/>
</dbReference>
<evidence type="ECO:0000313" key="8">
    <source>
        <dbReference type="EMBL" id="ROS04601.1"/>
    </source>
</evidence>
<dbReference type="SUPFAM" id="SSF51230">
    <property type="entry name" value="Single hybrid motif"/>
    <property type="match status" value="1"/>
</dbReference>
<keyword evidence="6" id="KW-0175">Coiled coil</keyword>
<comment type="caution">
    <text evidence="8">The sequence shown here is derived from an EMBL/GenBank/DDBJ whole genome shotgun (WGS) entry which is preliminary data.</text>
</comment>
<dbReference type="SUPFAM" id="SSF52440">
    <property type="entry name" value="PreATP-grasp domain"/>
    <property type="match status" value="1"/>
</dbReference>
<evidence type="ECO:0000259" key="7">
    <source>
        <dbReference type="PROSITE" id="PS50979"/>
    </source>
</evidence>
<dbReference type="SUPFAM" id="SSF51246">
    <property type="entry name" value="Rudiment single hybrid motif"/>
    <property type="match status" value="1"/>
</dbReference>
<dbReference type="EMBL" id="RKHR01000003">
    <property type="protein sequence ID" value="ROS04601.1"/>
    <property type="molecule type" value="Genomic_DNA"/>
</dbReference>
<dbReference type="InterPro" id="IPR005482">
    <property type="entry name" value="Biotin_COase_C"/>
</dbReference>
<keyword evidence="9" id="KW-1185">Reference proteome</keyword>
<evidence type="ECO:0000256" key="4">
    <source>
        <dbReference type="ARBA" id="ARBA00022840"/>
    </source>
</evidence>
<dbReference type="SUPFAM" id="SSF56059">
    <property type="entry name" value="Glutathione synthetase ATP-binding domain-like"/>
    <property type="match status" value="1"/>
</dbReference>
<dbReference type="OrthoDB" id="9763189at2"/>
<keyword evidence="5" id="KW-0092">Biotin</keyword>
<sequence length="953" mass="105654">MTSNKHYLHNPKVHADRQLANSDNEWVKSFSCTDMKPLIICRGPIRKEAMDVFDEMGINGYGILLSEKDSITYANALAPELRKLTDPGRVHRVPDYTGADKEERQQRIRQIIAIAHENGYDSIFTGYGFMAEDEEMVRSMENAGLNFIGPCADTVRDAGLKDEAKRTALAVGVSVTPGIDNASTLTVIEKYKDLAGLKKLVADEALNVEPALLDSKDKTLEEKANAILSASFEKGIDLFDLEELGEQLKVAVAKMFADYPENRVRMKAISGGGGKGQRILPAPSSYEGSLEERIEQATARAPELALEILNEVKCNGVGDNKNILAELNIETTRHQEIQVIGNGDWCMTMGGRDCSLQMHEQKLLEVSVTIEELKSSITEAEQRNAHTDEIATLKQDLVVLEKMEAEAARFGAAVGLNSVSTFECIVDGPSHFFMEMNTRIQVEHRVTELCYGLEFSNPANPSDSFVVNSLVEAMVLIARHSTRLPLPKRVARDNASVEARLNATNQALQPHAGGVITQWSNAVEGEIRDDQGISVHNPDTDVFMKYHLAGAYDSNIALLLTTGQTRLDTYQAMAETIRQTTISGSNLCTNLEFHYGLVNWFIGQGINARPTTRFIVPYLTAVGQLKDRANNIDIPYAFQQFKNAYVQSAAHQTTSKALATAIDRKSTLLMRPIEMLLSEPHIYSGWLSLNKANYSVHKGEVTWSKNPLEVLSELYHYLNMDYVDSAPALYQIWDHDDELLSEALAFYADLEQRLETKNWDVICNTLQSNTPPAGFDAPLWDAVVNAHIGFQAGVDLLSILPYIADQTDFFSLVINSDLSIEIPDALLDEQLQEQMAKVLVPPPVAKSDEIVAESGGMFYPREAPGMEEFIKQGEHFNAGDPLYIVEVMKMFNKVYAPFSGTIDKVLLEGDGVIIKKGQPLFKITPDEVAVFESDEEIMARKRKVTGLFLAANA</sequence>
<keyword evidence="2" id="KW-0436">Ligase</keyword>
<organism evidence="8 9">
    <name type="scientific">Sinobacterium caligoides</name>
    <dbReference type="NCBI Taxonomy" id="933926"/>
    <lineage>
        <taxon>Bacteria</taxon>
        <taxon>Pseudomonadati</taxon>
        <taxon>Pseudomonadota</taxon>
        <taxon>Gammaproteobacteria</taxon>
        <taxon>Cellvibrionales</taxon>
        <taxon>Spongiibacteraceae</taxon>
        <taxon>Sinobacterium</taxon>
    </lineage>
</organism>
<dbReference type="InterPro" id="IPR001882">
    <property type="entry name" value="Biotin_BS"/>
</dbReference>
<dbReference type="InterPro" id="IPR005479">
    <property type="entry name" value="CPAse_ATP-bd"/>
</dbReference>
<keyword evidence="4" id="KW-0067">ATP-binding</keyword>
<dbReference type="SMART" id="SM00878">
    <property type="entry name" value="Biotin_carb_C"/>
    <property type="match status" value="1"/>
</dbReference>
<dbReference type="InterPro" id="IPR011764">
    <property type="entry name" value="Biotin_carboxylation_dom"/>
</dbReference>
<evidence type="ECO:0000256" key="1">
    <source>
        <dbReference type="ARBA" id="ARBA00001953"/>
    </source>
</evidence>
<dbReference type="PANTHER" id="PTHR48095:SF4">
    <property type="entry name" value="BIOTIN CARBOXYL CARRIER PROTEIN OF ACETYL-COA CARBOXYLASE"/>
    <property type="match status" value="1"/>
</dbReference>
<accession>A0A3N2DXP8</accession>
<reference evidence="8 9" key="1">
    <citation type="submission" date="2018-11" db="EMBL/GenBank/DDBJ databases">
        <title>Genomic Encyclopedia of Type Strains, Phase IV (KMG-IV): sequencing the most valuable type-strain genomes for metagenomic binning, comparative biology and taxonomic classification.</title>
        <authorList>
            <person name="Goeker M."/>
        </authorList>
    </citation>
    <scope>NUCLEOTIDE SEQUENCE [LARGE SCALE GENOMIC DNA]</scope>
    <source>
        <strain evidence="8 9">DSM 100316</strain>
    </source>
</reference>
<evidence type="ECO:0000313" key="9">
    <source>
        <dbReference type="Proteomes" id="UP000275394"/>
    </source>
</evidence>
<dbReference type="InterPro" id="IPR011054">
    <property type="entry name" value="Rudment_hybrid_motif"/>
</dbReference>
<dbReference type="RefSeq" id="WP_123710591.1">
    <property type="nucleotide sequence ID" value="NZ_RKHR01000003.1"/>
</dbReference>